<sequence>MTEVVGIISSFNILCGNATYSEQLAQGIEKRGGRVIRIAVPETIQKDDDKKAIAEIIKQAKQCSIINIQMELGLYGSNPNASSKHLVSILKSLPAKTIVTVHRIEKKPNSWLRTLKNNMPYMSFVKAVLFSWKQIARQSYLFKSYQRIFNEVRKQEFITISHTMRDNKFLKQYFAVESIMHPIMWPDTLVTNNKKMRNHSGVEIGVFGFISSYKNFKLVVEAFSYLLELELIPQDSRLVISGGYHPEAPGYGDKSLLYIGFGDCSCTDFAIDGLKPTEEISAMIQIKKLKNVDWRIGADDNEMANLISQVDIVVIPYLETGQSGSGITSQAIQFAKKLIMSDTKMTRQHKELCDSKIIIFDTAAVVSLATAILQALDTEKTPRFKKEYNFNNIINIITKKTGENELESKES</sequence>
<dbReference type="Proteomes" id="UP001057860">
    <property type="component" value="Chromosome"/>
</dbReference>
<dbReference type="GeneID" id="75141809"/>
<evidence type="ECO:0000313" key="2">
    <source>
        <dbReference type="Proteomes" id="UP001057860"/>
    </source>
</evidence>
<accession>A0ABY5ULW6</accession>
<dbReference type="Gene3D" id="3.40.50.2000">
    <property type="entry name" value="Glycogen Phosphorylase B"/>
    <property type="match status" value="1"/>
</dbReference>
<dbReference type="EMBL" id="CP104006">
    <property type="protein sequence ID" value="UWM44424.1"/>
    <property type="molecule type" value="Genomic_DNA"/>
</dbReference>
<evidence type="ECO:0008006" key="3">
    <source>
        <dbReference type="Google" id="ProtNLM"/>
    </source>
</evidence>
<evidence type="ECO:0000313" key="1">
    <source>
        <dbReference type="EMBL" id="UWM44424.1"/>
    </source>
</evidence>
<reference evidence="1" key="1">
    <citation type="submission" date="2022-08" db="EMBL/GenBank/DDBJ databases">
        <authorList>
            <person name="Bogun A."/>
            <person name="Kislichkina A."/>
            <person name="Solomentsev V."/>
            <person name="Skryabin Y."/>
            <person name="Sizova A."/>
            <person name="Platonov M."/>
            <person name="Dentovskaya S."/>
        </authorList>
    </citation>
    <scope>NUCLEOTIDE SEQUENCE</scope>
    <source>
        <strain evidence="1">SCPM-O-B-7604</strain>
    </source>
</reference>
<dbReference type="RefSeq" id="WP_050151375.1">
    <property type="nucleotide sequence ID" value="NZ_CABHWQ010000020.1"/>
</dbReference>
<organism evidence="1 2">
    <name type="scientific">Yersinia alsatica</name>
    <dbReference type="NCBI Taxonomy" id="2890317"/>
    <lineage>
        <taxon>Bacteria</taxon>
        <taxon>Pseudomonadati</taxon>
        <taxon>Pseudomonadota</taxon>
        <taxon>Gammaproteobacteria</taxon>
        <taxon>Enterobacterales</taxon>
        <taxon>Yersiniaceae</taxon>
        <taxon>Yersinia</taxon>
    </lineage>
</organism>
<keyword evidence="2" id="KW-1185">Reference proteome</keyword>
<gene>
    <name evidence="1" type="ORF">N0H69_17380</name>
</gene>
<protein>
    <recommendedName>
        <fullName evidence="3">Glycosyl transferase family 1 domain-containing protein</fullName>
    </recommendedName>
</protein>
<proteinExistence type="predicted"/>
<name>A0ABY5ULW6_9GAMM</name>
<dbReference type="SUPFAM" id="SSF53756">
    <property type="entry name" value="UDP-Glycosyltransferase/glycogen phosphorylase"/>
    <property type="match status" value="1"/>
</dbReference>